<dbReference type="Proteomes" id="UP000202419">
    <property type="component" value="Segment"/>
</dbReference>
<dbReference type="RefSeq" id="YP_001497222.1">
    <property type="nucleotide sequence ID" value="NC_009898.1"/>
</dbReference>
<protein>
    <submittedName>
        <fullName evidence="2">Uncharacterized protein b026R</fullName>
    </submittedName>
</protein>
<evidence type="ECO:0000313" key="3">
    <source>
        <dbReference type="Proteomes" id="UP000202419"/>
    </source>
</evidence>
<feature type="region of interest" description="Disordered" evidence="1">
    <location>
        <begin position="60"/>
        <end position="83"/>
    </location>
</feature>
<keyword evidence="3" id="KW-1185">Reference proteome</keyword>
<accession>A7IVQ1</accession>
<reference evidence="2 3" key="1">
    <citation type="journal article" date="2007" name="Virology">
        <title>Sequence and annotation of the 369-kb NY-2A and the 345-kb AR158 viruses that infect Chlorella NC64A.</title>
        <authorList>
            <person name="Fitzgerald L.A."/>
            <person name="Graves M.V."/>
            <person name="Li X."/>
            <person name="Feldblyum T."/>
            <person name="Nierman W.C."/>
            <person name="Van Etten J.L."/>
        </authorList>
    </citation>
    <scope>NUCLEOTIDE SEQUENCE [LARGE SCALE GENOMIC DNA]</scope>
    <source>
        <strain evidence="2 3">NY-2A</strain>
    </source>
</reference>
<organism evidence="2 3">
    <name type="scientific">Paramecium bursaria Chlorella virus NY2A</name>
    <name type="common">PBCV-NY2A</name>
    <dbReference type="NCBI Taxonomy" id="46021"/>
    <lineage>
        <taxon>Viruses</taxon>
        <taxon>Varidnaviria</taxon>
        <taxon>Bamfordvirae</taxon>
        <taxon>Nucleocytoviricota</taxon>
        <taxon>Megaviricetes</taxon>
        <taxon>Algavirales</taxon>
        <taxon>Phycodnaviridae</taxon>
        <taxon>Chlorovirus</taxon>
        <taxon>Chlorovirus americanus</taxon>
    </lineage>
</organism>
<proteinExistence type="predicted"/>
<name>A7IVQ1_PBCVN</name>
<gene>
    <name evidence="2" type="primary">b026R</name>
    <name evidence="2" type="ORF">NY2A_b026R</name>
</gene>
<sequence>MSNHISSNIHNSVIISRHGLCTIDDRSRRDKLLFIDNRCLTECIERWIVLGLVPLPDAHKHTDNDANKNHSTDTCADDNREIR</sequence>
<evidence type="ECO:0000313" key="2">
    <source>
        <dbReference type="EMBL" id="ABT14425.1"/>
    </source>
</evidence>
<dbReference type="GeneID" id="5659148"/>
<dbReference type="EMBL" id="DQ491002">
    <property type="protein sequence ID" value="ABT14425.1"/>
    <property type="molecule type" value="Genomic_DNA"/>
</dbReference>
<dbReference type="KEGG" id="vg:5659148"/>
<organismHost>
    <name type="scientific">Chlorella</name>
    <dbReference type="NCBI Taxonomy" id="3071"/>
</organismHost>
<evidence type="ECO:0000256" key="1">
    <source>
        <dbReference type="SAM" id="MobiDB-lite"/>
    </source>
</evidence>